<accession>A0A1Y4W2B0</accession>
<dbReference type="AlphaFoldDB" id="A0A1Y4W2B0"/>
<keyword evidence="5" id="KW-1185">Reference proteome</keyword>
<comment type="caution">
    <text evidence="3">The sequence shown here is derived from an EMBL/GenBank/DDBJ whole genome shotgun (WGS) entry which is preliminary data.</text>
</comment>
<evidence type="ECO:0000313" key="2">
    <source>
        <dbReference type="EMBL" id="OUQ56435.1"/>
    </source>
</evidence>
<sequence length="98" mass="11768">MNLNYRQKEIFWLRFAGWFCLLPATTYLYLYQNLHSWFCLGELIIIVLFAAYILATAKSDRWTDPKNMMRLLIFALIFVAVIIAIPLYFAYRNCRKMQ</sequence>
<organism evidence="3 4">
    <name type="scientific">Lactobacillus gallinarum</name>
    <dbReference type="NCBI Taxonomy" id="52242"/>
    <lineage>
        <taxon>Bacteria</taxon>
        <taxon>Bacillati</taxon>
        <taxon>Bacillota</taxon>
        <taxon>Bacilli</taxon>
        <taxon>Lactobacillales</taxon>
        <taxon>Lactobacillaceae</taxon>
        <taxon>Lactobacillus</taxon>
    </lineage>
</organism>
<evidence type="ECO:0000313" key="4">
    <source>
        <dbReference type="Proteomes" id="UP000195859"/>
    </source>
</evidence>
<evidence type="ECO:0000256" key="1">
    <source>
        <dbReference type="SAM" id="Phobius"/>
    </source>
</evidence>
<protein>
    <submittedName>
        <fullName evidence="3">Uncharacterized protein</fullName>
    </submittedName>
</protein>
<gene>
    <name evidence="3" type="ORF">B5E44_05270</name>
    <name evidence="2" type="ORF">B5E59_05065</name>
</gene>
<evidence type="ECO:0000313" key="5">
    <source>
        <dbReference type="Proteomes" id="UP000196293"/>
    </source>
</evidence>
<dbReference type="EMBL" id="NFLZ01000010">
    <property type="protein sequence ID" value="OUQ76321.1"/>
    <property type="molecule type" value="Genomic_DNA"/>
</dbReference>
<name>A0A1Y4W2B0_9LACO</name>
<dbReference type="Proteomes" id="UP000196293">
    <property type="component" value="Unassembled WGS sequence"/>
</dbReference>
<feature type="transmembrane region" description="Helical" evidence="1">
    <location>
        <begin position="69"/>
        <end position="91"/>
    </location>
</feature>
<keyword evidence="1" id="KW-0812">Transmembrane</keyword>
<reference evidence="4 5" key="1">
    <citation type="submission" date="2017-04" db="EMBL/GenBank/DDBJ databases">
        <title>Function of individual gut microbiota members based on whole genome sequencing of pure cultures obtained from chicken caecum.</title>
        <authorList>
            <person name="Medvecky M."/>
            <person name="Cejkova D."/>
            <person name="Polansky O."/>
            <person name="Karasova D."/>
            <person name="Kubasova T."/>
            <person name="Cizek A."/>
            <person name="Rychlik I."/>
        </authorList>
    </citation>
    <scope>NUCLEOTIDE SEQUENCE [LARGE SCALE GENOMIC DNA]</scope>
    <source>
        <strain evidence="4">An101</strain>
        <strain evidence="5">An115</strain>
    </source>
</reference>
<reference evidence="3" key="2">
    <citation type="journal article" date="2018" name="BMC Genomics">
        <title>Whole genome sequencing and function prediction of 133 gut anaerobes isolated from chicken caecum in pure cultures.</title>
        <authorList>
            <person name="Medvecky M."/>
            <person name="Cejkova D."/>
            <person name="Polansky O."/>
            <person name="Karasova D."/>
            <person name="Kubasova T."/>
            <person name="Cizek A."/>
            <person name="Rychlik I."/>
        </authorList>
    </citation>
    <scope>NUCLEOTIDE SEQUENCE</scope>
    <source>
        <strain evidence="3">An101</strain>
        <strain evidence="2">An115</strain>
    </source>
</reference>
<dbReference type="Proteomes" id="UP000195859">
    <property type="component" value="Unassembled WGS sequence"/>
</dbReference>
<dbReference type="RefSeq" id="WP_087176269.1">
    <property type="nucleotide sequence ID" value="NZ_NFLS01000009.1"/>
</dbReference>
<keyword evidence="1" id="KW-0472">Membrane</keyword>
<evidence type="ECO:0000313" key="3">
    <source>
        <dbReference type="EMBL" id="OUQ76321.1"/>
    </source>
</evidence>
<keyword evidence="1" id="KW-1133">Transmembrane helix</keyword>
<dbReference type="EMBL" id="NFLS01000009">
    <property type="protein sequence ID" value="OUQ56435.1"/>
    <property type="molecule type" value="Genomic_DNA"/>
</dbReference>
<feature type="transmembrane region" description="Helical" evidence="1">
    <location>
        <begin position="37"/>
        <end position="57"/>
    </location>
</feature>
<proteinExistence type="predicted"/>
<feature type="transmembrane region" description="Helical" evidence="1">
    <location>
        <begin position="12"/>
        <end position="30"/>
    </location>
</feature>